<evidence type="ECO:0000256" key="4">
    <source>
        <dbReference type="ARBA" id="ARBA00035469"/>
    </source>
</evidence>
<dbReference type="EMBL" id="BT059890">
    <property type="protein sequence ID" value="ACN12250.1"/>
    <property type="molecule type" value="mRNA"/>
</dbReference>
<comment type="similarity">
    <text evidence="1 5">Belongs to the universal ribosomal protein uS19 family.</text>
</comment>
<evidence type="ECO:0000256" key="5">
    <source>
        <dbReference type="RuleBase" id="RU003485"/>
    </source>
</evidence>
<evidence type="ECO:0000256" key="2">
    <source>
        <dbReference type="ARBA" id="ARBA00022980"/>
    </source>
</evidence>
<dbReference type="GO" id="GO:0022627">
    <property type="term" value="C:cytosolic small ribosomal subunit"/>
    <property type="evidence" value="ECO:0007669"/>
    <property type="project" value="TreeGrafter"/>
</dbReference>
<dbReference type="PANTHER" id="PTHR11880">
    <property type="entry name" value="RIBOSOMAL PROTEIN S19P FAMILY MEMBER"/>
    <property type="match status" value="1"/>
</dbReference>
<dbReference type="GO" id="GO:0000028">
    <property type="term" value="P:ribosomal small subunit assembly"/>
    <property type="evidence" value="ECO:0007669"/>
    <property type="project" value="TreeGrafter"/>
</dbReference>
<dbReference type="InterPro" id="IPR023575">
    <property type="entry name" value="Ribosomal_uS19_SF"/>
</dbReference>
<dbReference type="HAMAP" id="MF_00531">
    <property type="entry name" value="Ribosomal_uS19"/>
    <property type="match status" value="1"/>
</dbReference>
<dbReference type="Pfam" id="PF00203">
    <property type="entry name" value="Ribosomal_S19"/>
    <property type="match status" value="1"/>
</dbReference>
<proteinExistence type="evidence at transcript level"/>
<reference evidence="7" key="2">
    <citation type="submission" date="2009-02" db="EMBL/GenBank/DDBJ databases">
        <authorList>
            <consortium name="cGRASP (B.F. Koop &amp; W.S. Davidson)"/>
            <person name="Leong J."/>
            <person name="von Schalburg K."/>
            <person name="Cooper G."/>
            <person name="Moore R."/>
            <person name="Holt R."/>
            <person name="Davidson W.S."/>
            <person name="Koop B.F."/>
        </authorList>
    </citation>
    <scope>NUCLEOTIDE SEQUENCE</scope>
    <source>
        <tissue evidence="7">Brain</tissue>
    </source>
</reference>
<name>C0H784_SALSA</name>
<dbReference type="GO" id="GO:0003735">
    <property type="term" value="F:structural constituent of ribosome"/>
    <property type="evidence" value="ECO:0007669"/>
    <property type="project" value="InterPro"/>
</dbReference>
<organism evidence="6">
    <name type="scientific">Salmo salar</name>
    <name type="common">Atlantic salmon</name>
    <dbReference type="NCBI Taxonomy" id="8030"/>
    <lineage>
        <taxon>Eukaryota</taxon>
        <taxon>Metazoa</taxon>
        <taxon>Chordata</taxon>
        <taxon>Craniata</taxon>
        <taxon>Vertebrata</taxon>
        <taxon>Euteleostomi</taxon>
        <taxon>Actinopterygii</taxon>
        <taxon>Neopterygii</taxon>
        <taxon>Teleostei</taxon>
        <taxon>Protacanthopterygii</taxon>
        <taxon>Salmoniformes</taxon>
        <taxon>Salmonidae</taxon>
        <taxon>Salmoninae</taxon>
        <taxon>Salmo</taxon>
    </lineage>
</organism>
<accession>C0H784</accession>
<evidence type="ECO:0000256" key="1">
    <source>
        <dbReference type="ARBA" id="ARBA00007345"/>
    </source>
</evidence>
<dbReference type="PRINTS" id="PR00975">
    <property type="entry name" value="RIBOSOMALS19"/>
</dbReference>
<dbReference type="EMBL" id="BT058190">
    <property type="protein sequence ID" value="ACN09903.1"/>
    <property type="molecule type" value="mRNA"/>
</dbReference>
<keyword evidence="3 5" id="KW-0687">Ribonucleoprotein</keyword>
<evidence type="ECO:0000313" key="7">
    <source>
        <dbReference type="EMBL" id="ACN12250.1"/>
    </source>
</evidence>
<reference evidence="7" key="3">
    <citation type="journal article" date="2010" name="BMC Genomics">
        <title>Salmo salar and Esox lucius full-length cDNA sequences reveal changes in evolutionary pressures on a post-tetraploidization genome.</title>
        <authorList>
            <person name="Leong J.S."/>
            <person name="Jantzen S.G."/>
            <person name="von Schalburg K.R."/>
            <person name="Cooper G.A."/>
            <person name="Messmer A.M."/>
            <person name="Liao N.Y."/>
            <person name="Munro S."/>
            <person name="Moore R."/>
            <person name="Holt R.A."/>
            <person name="Jones S.J."/>
            <person name="Davidson W.S."/>
            <person name="Koop B.F."/>
        </authorList>
    </citation>
    <scope>NUCLEOTIDE SEQUENCE</scope>
    <source>
        <tissue evidence="7">Brain</tissue>
    </source>
</reference>
<keyword evidence="2 5" id="KW-0689">Ribosomal protein</keyword>
<reference evidence="7" key="4">
    <citation type="submission" date="2010-08" db="EMBL/GenBank/DDBJ databases">
        <authorList>
            <consortium name="cGRASP (B.F. Koop &amp; W.S. Davidson)"/>
        </authorList>
    </citation>
    <scope>NUCLEOTIDE SEQUENCE</scope>
    <source>
        <tissue evidence="7">Brain</tissue>
    </source>
</reference>
<dbReference type="AlphaFoldDB" id="C0H784"/>
<protein>
    <recommendedName>
        <fullName evidence="4">40S ribosomal protein S15</fullName>
    </recommendedName>
</protein>
<evidence type="ECO:0000313" key="6">
    <source>
        <dbReference type="EMBL" id="ACN09903.1"/>
    </source>
</evidence>
<dbReference type="SUPFAM" id="SSF54570">
    <property type="entry name" value="Ribosomal protein S19"/>
    <property type="match status" value="1"/>
</dbReference>
<dbReference type="PANTHER" id="PTHR11880:SF2">
    <property type="entry name" value="SMALL RIBOSOMAL SUBUNIT PROTEIN US19"/>
    <property type="match status" value="1"/>
</dbReference>
<gene>
    <name evidence="6" type="primary">RS15</name>
</gene>
<evidence type="ECO:0000256" key="3">
    <source>
        <dbReference type="ARBA" id="ARBA00023274"/>
    </source>
</evidence>
<dbReference type="InterPro" id="IPR002222">
    <property type="entry name" value="Ribosomal_uS19"/>
</dbReference>
<reference evidence="6" key="1">
    <citation type="submission" date="2009-02" db="EMBL/GenBank/DDBJ databases">
        <title>Salmo salar full-length cDNAs.</title>
        <authorList>
            <consortium name="cGRASP (B.F. Koop &amp; W.S. Davidson)"/>
            <person name="Leong J."/>
            <person name="von Schalburg K."/>
            <person name="Cooper G."/>
            <person name="Moore R."/>
            <person name="Holt R."/>
            <person name="Davidson W.S."/>
            <person name="Koop B.F."/>
        </authorList>
    </citation>
    <scope>NUCLEOTIDE SEQUENCE</scope>
    <source>
        <tissue evidence="6">Mixed brain</tissue>
    </source>
</reference>
<dbReference type="GO" id="GO:0006412">
    <property type="term" value="P:translation"/>
    <property type="evidence" value="ECO:0007669"/>
    <property type="project" value="InterPro"/>
</dbReference>
<sequence>MGGASFLALRRRFRRDCCLRRGQLCTKKLANFFVQSCPRRKQQSLLKRLRKAKKEAPPMEKPEVVKTHLRDMVILPEMVGSMVGVYNGKTFNQVEIKPEMCGHYLGGVLHHLQASQARSSRYRSDTFFPFHPTEVEWLWSLYK</sequence>
<dbReference type="Gene3D" id="3.30.860.10">
    <property type="entry name" value="30s Ribosomal Protein S19, Chain A"/>
    <property type="match status" value="1"/>
</dbReference>